<dbReference type="InterPro" id="IPR001610">
    <property type="entry name" value="PAC"/>
</dbReference>
<dbReference type="Gene3D" id="3.30.450.40">
    <property type="match status" value="1"/>
</dbReference>
<keyword evidence="10" id="KW-0805">Transcription regulation</keyword>
<evidence type="ECO:0000256" key="13">
    <source>
        <dbReference type="ARBA" id="ARBA00023159"/>
    </source>
</evidence>
<evidence type="ECO:0000256" key="15">
    <source>
        <dbReference type="SAM" id="Coils"/>
    </source>
</evidence>
<evidence type="ECO:0000256" key="3">
    <source>
        <dbReference type="ARBA" id="ARBA00022519"/>
    </source>
</evidence>
<dbReference type="Gene3D" id="3.40.50.300">
    <property type="entry name" value="P-loop containing nucleotide triphosphate hydrolases"/>
    <property type="match status" value="1"/>
</dbReference>
<dbReference type="PROSITE" id="PS50113">
    <property type="entry name" value="PAC"/>
    <property type="match status" value="2"/>
</dbReference>
<dbReference type="Pfam" id="PF08447">
    <property type="entry name" value="PAS_3"/>
    <property type="match status" value="1"/>
</dbReference>
<keyword evidence="6" id="KW-0677">Repeat</keyword>
<keyword evidence="11" id="KW-0238">DNA-binding</keyword>
<evidence type="ECO:0000256" key="9">
    <source>
        <dbReference type="ARBA" id="ARBA00022989"/>
    </source>
</evidence>
<dbReference type="InterPro" id="IPR002078">
    <property type="entry name" value="Sigma_54_int"/>
</dbReference>
<dbReference type="PROSITE" id="PS50045">
    <property type="entry name" value="SIGMA54_INTERACT_4"/>
    <property type="match status" value="1"/>
</dbReference>
<evidence type="ECO:0000256" key="14">
    <source>
        <dbReference type="ARBA" id="ARBA00023163"/>
    </source>
</evidence>
<dbReference type="PANTHER" id="PTHR32071:SF123">
    <property type="entry name" value="DNA-BINDING TRANSCRIPTIONAL ACTIVATOR HYFR-RELATED"/>
    <property type="match status" value="1"/>
</dbReference>
<dbReference type="FunFam" id="1.10.8.60:FF:000014">
    <property type="entry name" value="DNA-binding transcriptional regulator NtrC"/>
    <property type="match status" value="1"/>
</dbReference>
<evidence type="ECO:0000313" key="19">
    <source>
        <dbReference type="EMBL" id="QOY91707.1"/>
    </source>
</evidence>
<evidence type="ECO:0000259" key="17">
    <source>
        <dbReference type="PROSITE" id="PS50112"/>
    </source>
</evidence>
<evidence type="ECO:0000256" key="7">
    <source>
        <dbReference type="ARBA" id="ARBA00022741"/>
    </source>
</evidence>
<evidence type="ECO:0000259" key="16">
    <source>
        <dbReference type="PROSITE" id="PS50045"/>
    </source>
</evidence>
<dbReference type="Pfam" id="PF25601">
    <property type="entry name" value="AAA_lid_14"/>
    <property type="match status" value="1"/>
</dbReference>
<dbReference type="InterPro" id="IPR000014">
    <property type="entry name" value="PAS"/>
</dbReference>
<dbReference type="RefSeq" id="WP_194453361.1">
    <property type="nucleotide sequence ID" value="NZ_CP063849.1"/>
</dbReference>
<feature type="domain" description="PAS" evidence="17">
    <location>
        <begin position="188"/>
        <end position="258"/>
    </location>
</feature>
<keyword evidence="8" id="KW-0067">ATP-binding</keyword>
<dbReference type="Gene3D" id="2.10.70.100">
    <property type="match status" value="1"/>
</dbReference>
<dbReference type="GO" id="GO:0005524">
    <property type="term" value="F:ATP binding"/>
    <property type="evidence" value="ECO:0007669"/>
    <property type="project" value="UniProtKB-KW"/>
</dbReference>
<dbReference type="EMBL" id="CP063849">
    <property type="protein sequence ID" value="QOY91707.1"/>
    <property type="molecule type" value="Genomic_DNA"/>
</dbReference>
<dbReference type="PROSITE" id="PS00688">
    <property type="entry name" value="SIGMA54_INTERACT_3"/>
    <property type="match status" value="1"/>
</dbReference>
<dbReference type="Pfam" id="PF13185">
    <property type="entry name" value="GAF_2"/>
    <property type="match status" value="1"/>
</dbReference>
<dbReference type="Proteomes" id="UP000593892">
    <property type="component" value="Chromosome"/>
</dbReference>
<keyword evidence="14" id="KW-0804">Transcription</keyword>
<keyword evidence="12" id="KW-0472">Membrane</keyword>
<keyword evidence="7" id="KW-0547">Nucleotide-binding</keyword>
<dbReference type="PANTHER" id="PTHR32071">
    <property type="entry name" value="TRANSCRIPTIONAL REGULATORY PROTEIN"/>
    <property type="match status" value="1"/>
</dbReference>
<keyword evidence="3" id="KW-0997">Cell inner membrane</keyword>
<dbReference type="InterPro" id="IPR058031">
    <property type="entry name" value="AAA_lid_NorR"/>
</dbReference>
<dbReference type="Pfam" id="PF00158">
    <property type="entry name" value="Sigma54_activat"/>
    <property type="match status" value="1"/>
</dbReference>
<dbReference type="PROSITE" id="PS50112">
    <property type="entry name" value="PAS"/>
    <property type="match status" value="1"/>
</dbReference>
<sequence length="790" mass="88957">MGTGHITAEAFHQRYEALSRVSRAIHLYRDPKELLRVLAEELRTSVNFSLIGLYLYDEKTNRVYNPVLETVRGPGFAIPDDFPAEDTITWSIYRHGEAVVIASSDKETRFPRMMEVYRTYGVQSACLLPLATAHRRLGTLLFAVEEENGYAQDDVRYLSLVADHVALAVDNALRDEEQRQAETELRKQKAHLEQLFELAPEAIVLRDIENRILSVNREFSTLFGYTQDEAVGRSIIDLIVPEDRRMESERMRAGLKRGERINAELIRRRKDGTLLDVSLVAAPVSVGTEVAAIYAIYRDISERKRAEAALRRSEAYLAEGQRLSHTGSLARNVATGEVFLSQESIRMFGLDPEAARPTLEDVFQRVHSEDVDTFRNIVRAALVGKSDFEYGFRVVLADGRIRHVQVTGHPVTNAAGVVVEFVGTHMDVTEQRQSRAALEKALEGIKELRDQLYEENVALRREIDETAMFEEIIGKSEVLRSVLKQIEAIAPTDSTVLIHGETGTGKELIARAIHNLSPRRPNAFAKLNCASIPTGLMESELFGHEKGAFTGAIAQRVGRFELANHGTIFLDEVGEIPLELQPKLLRVLQEREFERLGSSRTLHTDVRLIAATNRDLAAMVEEQKFRSDLYYRLNVIPIRVPALRERPEDVPLLVRHFAELFSRRMNKPIRKIPAATMDALVRYQWPGNVRELQNIIERAVILSEGGVLRVPMSDLADDTRSRKPFKAASAQNREGNTVPGREQIVQALKESKGQVGGADGAAARLGLKRTTLIAYMKRLDITPRTVINHF</sequence>
<comment type="subcellular location">
    <subcellularLocation>
        <location evidence="1">Cell inner membrane</location>
        <topology evidence="1">Multi-pass membrane protein</topology>
    </subcellularLocation>
</comment>
<name>A0A7S7NXR3_PALFE</name>
<keyword evidence="20" id="KW-1185">Reference proteome</keyword>
<proteinExistence type="predicted"/>
<feature type="domain" description="Sigma-54 factor interaction" evidence="16">
    <location>
        <begin position="472"/>
        <end position="701"/>
    </location>
</feature>
<dbReference type="Gene3D" id="1.10.10.60">
    <property type="entry name" value="Homeodomain-like"/>
    <property type="match status" value="1"/>
</dbReference>
<evidence type="ECO:0000256" key="2">
    <source>
        <dbReference type="ARBA" id="ARBA00022475"/>
    </source>
</evidence>
<dbReference type="SMART" id="SM00091">
    <property type="entry name" value="PAS"/>
    <property type="match status" value="2"/>
</dbReference>
<dbReference type="GO" id="GO:0003677">
    <property type="term" value="F:DNA binding"/>
    <property type="evidence" value="ECO:0007669"/>
    <property type="project" value="UniProtKB-KW"/>
</dbReference>
<dbReference type="InterPro" id="IPR027417">
    <property type="entry name" value="P-loop_NTPase"/>
</dbReference>
<dbReference type="SMART" id="SM00065">
    <property type="entry name" value="GAF"/>
    <property type="match status" value="1"/>
</dbReference>
<evidence type="ECO:0000256" key="5">
    <source>
        <dbReference type="ARBA" id="ARBA00022692"/>
    </source>
</evidence>
<dbReference type="InterPro" id="IPR025662">
    <property type="entry name" value="Sigma_54_int_dom_ATP-bd_1"/>
</dbReference>
<evidence type="ECO:0000256" key="10">
    <source>
        <dbReference type="ARBA" id="ARBA00023015"/>
    </source>
</evidence>
<dbReference type="InterPro" id="IPR025944">
    <property type="entry name" value="Sigma_54_int_dom_CS"/>
</dbReference>
<dbReference type="NCBIfam" id="TIGR00229">
    <property type="entry name" value="sensory_box"/>
    <property type="match status" value="2"/>
</dbReference>
<evidence type="ECO:0000256" key="12">
    <source>
        <dbReference type="ARBA" id="ARBA00023136"/>
    </source>
</evidence>
<feature type="coiled-coil region" evidence="15">
    <location>
        <begin position="435"/>
        <end position="462"/>
    </location>
</feature>
<evidence type="ECO:0000256" key="1">
    <source>
        <dbReference type="ARBA" id="ARBA00004429"/>
    </source>
</evidence>
<dbReference type="InterPro" id="IPR000700">
    <property type="entry name" value="PAS-assoc_C"/>
</dbReference>
<feature type="domain" description="PAC" evidence="18">
    <location>
        <begin position="388"/>
        <end position="440"/>
    </location>
</feature>
<dbReference type="AlphaFoldDB" id="A0A7S7NXR3"/>
<dbReference type="InterPro" id="IPR003593">
    <property type="entry name" value="AAA+_ATPase"/>
</dbReference>
<feature type="domain" description="PAC" evidence="18">
    <location>
        <begin position="259"/>
        <end position="312"/>
    </location>
</feature>
<dbReference type="GO" id="GO:0006355">
    <property type="term" value="P:regulation of DNA-templated transcription"/>
    <property type="evidence" value="ECO:0007669"/>
    <property type="project" value="InterPro"/>
</dbReference>
<dbReference type="Gene3D" id="1.10.8.60">
    <property type="match status" value="1"/>
</dbReference>
<dbReference type="PROSITE" id="PS00675">
    <property type="entry name" value="SIGMA54_INTERACT_1"/>
    <property type="match status" value="1"/>
</dbReference>
<evidence type="ECO:0000256" key="6">
    <source>
        <dbReference type="ARBA" id="ARBA00022737"/>
    </source>
</evidence>
<evidence type="ECO:0000259" key="18">
    <source>
        <dbReference type="PROSITE" id="PS50113"/>
    </source>
</evidence>
<keyword evidence="9" id="KW-1133">Transmembrane helix</keyword>
<gene>
    <name evidence="19" type="ORF">IRI77_17720</name>
</gene>
<dbReference type="InterPro" id="IPR013655">
    <property type="entry name" value="PAS_fold_3"/>
</dbReference>
<dbReference type="GO" id="GO:0005886">
    <property type="term" value="C:plasma membrane"/>
    <property type="evidence" value="ECO:0007669"/>
    <property type="project" value="UniProtKB-SubCell"/>
</dbReference>
<protein>
    <submittedName>
        <fullName evidence="19">Sigma 54-interacting transcriptional regulator</fullName>
    </submittedName>
</protein>
<dbReference type="GO" id="GO:0016740">
    <property type="term" value="F:transferase activity"/>
    <property type="evidence" value="ECO:0007669"/>
    <property type="project" value="UniProtKB-KW"/>
</dbReference>
<evidence type="ECO:0000256" key="8">
    <source>
        <dbReference type="ARBA" id="ARBA00022840"/>
    </source>
</evidence>
<keyword evidence="4" id="KW-0808">Transferase</keyword>
<dbReference type="SUPFAM" id="SSF55785">
    <property type="entry name" value="PYP-like sensor domain (PAS domain)"/>
    <property type="match status" value="2"/>
</dbReference>
<dbReference type="SMART" id="SM00382">
    <property type="entry name" value="AAA"/>
    <property type="match status" value="1"/>
</dbReference>
<dbReference type="Gene3D" id="3.30.450.20">
    <property type="entry name" value="PAS domain"/>
    <property type="match status" value="2"/>
</dbReference>
<keyword evidence="15" id="KW-0175">Coiled coil</keyword>
<reference evidence="19 20" key="1">
    <citation type="submission" date="2020-10" db="EMBL/GenBank/DDBJ databases">
        <title>Complete genome sequence of Paludibaculum fermentans P105T, a facultatively anaerobic acidobacterium capable of dissimilatory Fe(III) reduction.</title>
        <authorList>
            <person name="Dedysh S.N."/>
            <person name="Beletsky A.V."/>
            <person name="Kulichevskaya I.S."/>
            <person name="Mardanov A.V."/>
            <person name="Ravin N.V."/>
        </authorList>
    </citation>
    <scope>NUCLEOTIDE SEQUENCE [LARGE SCALE GENOMIC DNA]</scope>
    <source>
        <strain evidence="19 20">P105</strain>
    </source>
</reference>
<dbReference type="Pfam" id="PF00989">
    <property type="entry name" value="PAS"/>
    <property type="match status" value="1"/>
</dbReference>
<dbReference type="CDD" id="cd00009">
    <property type="entry name" value="AAA"/>
    <property type="match status" value="1"/>
</dbReference>
<dbReference type="KEGG" id="pfer:IRI77_17720"/>
<dbReference type="SUPFAM" id="SSF55781">
    <property type="entry name" value="GAF domain-like"/>
    <property type="match status" value="1"/>
</dbReference>
<dbReference type="FunFam" id="3.40.50.300:FF:000006">
    <property type="entry name" value="DNA-binding transcriptional regulator NtrC"/>
    <property type="match status" value="1"/>
</dbReference>
<evidence type="ECO:0000256" key="11">
    <source>
        <dbReference type="ARBA" id="ARBA00023125"/>
    </source>
</evidence>
<organism evidence="19 20">
    <name type="scientific">Paludibaculum fermentans</name>
    <dbReference type="NCBI Taxonomy" id="1473598"/>
    <lineage>
        <taxon>Bacteria</taxon>
        <taxon>Pseudomonadati</taxon>
        <taxon>Acidobacteriota</taxon>
        <taxon>Terriglobia</taxon>
        <taxon>Bryobacterales</taxon>
        <taxon>Bryobacteraceae</taxon>
        <taxon>Paludibaculum</taxon>
    </lineage>
</organism>
<dbReference type="SMART" id="SM00086">
    <property type="entry name" value="PAC"/>
    <property type="match status" value="2"/>
</dbReference>
<dbReference type="FunFam" id="2.10.70.100:FF:000001">
    <property type="entry name" value="Sensory transduction histidine kinase"/>
    <property type="match status" value="1"/>
</dbReference>
<dbReference type="InterPro" id="IPR013767">
    <property type="entry name" value="PAS_fold"/>
</dbReference>
<dbReference type="InterPro" id="IPR003018">
    <property type="entry name" value="GAF"/>
</dbReference>
<evidence type="ECO:0000313" key="20">
    <source>
        <dbReference type="Proteomes" id="UP000593892"/>
    </source>
</evidence>
<keyword evidence="5" id="KW-0812">Transmembrane</keyword>
<dbReference type="CDD" id="cd00130">
    <property type="entry name" value="PAS"/>
    <property type="match status" value="2"/>
</dbReference>
<keyword evidence="13" id="KW-0010">Activator</keyword>
<dbReference type="InterPro" id="IPR029016">
    <property type="entry name" value="GAF-like_dom_sf"/>
</dbReference>
<evidence type="ECO:0000256" key="4">
    <source>
        <dbReference type="ARBA" id="ARBA00022679"/>
    </source>
</evidence>
<dbReference type="InterPro" id="IPR035965">
    <property type="entry name" value="PAS-like_dom_sf"/>
</dbReference>
<dbReference type="SUPFAM" id="SSF52540">
    <property type="entry name" value="P-loop containing nucleoside triphosphate hydrolases"/>
    <property type="match status" value="1"/>
</dbReference>
<accession>A0A7S7NXR3</accession>
<keyword evidence="2" id="KW-1003">Cell membrane</keyword>